<feature type="compositionally biased region" description="Low complexity" evidence="7">
    <location>
        <begin position="51"/>
        <end position="75"/>
    </location>
</feature>
<dbReference type="InterPro" id="IPR017441">
    <property type="entry name" value="Protein_kinase_ATP_BS"/>
</dbReference>
<dbReference type="Proteomes" id="UP000887574">
    <property type="component" value="Unplaced"/>
</dbReference>
<evidence type="ECO:0000313" key="10">
    <source>
        <dbReference type="WBParaSite" id="jg4625"/>
    </source>
</evidence>
<dbReference type="Gene3D" id="1.10.510.10">
    <property type="entry name" value="Transferase(Phosphotransferase) domain 1"/>
    <property type="match status" value="1"/>
</dbReference>
<dbReference type="SUPFAM" id="SSF56112">
    <property type="entry name" value="Protein kinase-like (PK-like)"/>
    <property type="match status" value="1"/>
</dbReference>
<evidence type="ECO:0000256" key="4">
    <source>
        <dbReference type="ARBA" id="ARBA00022777"/>
    </source>
</evidence>
<evidence type="ECO:0000256" key="1">
    <source>
        <dbReference type="ARBA" id="ARBA00022527"/>
    </source>
</evidence>
<dbReference type="PANTHER" id="PTHR24347">
    <property type="entry name" value="SERINE/THREONINE-PROTEIN KINASE"/>
    <property type="match status" value="1"/>
</dbReference>
<evidence type="ECO:0000256" key="5">
    <source>
        <dbReference type="ARBA" id="ARBA00022840"/>
    </source>
</evidence>
<keyword evidence="4" id="KW-0418">Kinase</keyword>
<evidence type="ECO:0000256" key="2">
    <source>
        <dbReference type="ARBA" id="ARBA00022679"/>
    </source>
</evidence>
<organism evidence="9 10">
    <name type="scientific">Ditylenchus dipsaci</name>
    <dbReference type="NCBI Taxonomy" id="166011"/>
    <lineage>
        <taxon>Eukaryota</taxon>
        <taxon>Metazoa</taxon>
        <taxon>Ecdysozoa</taxon>
        <taxon>Nematoda</taxon>
        <taxon>Chromadorea</taxon>
        <taxon>Rhabditida</taxon>
        <taxon>Tylenchina</taxon>
        <taxon>Tylenchomorpha</taxon>
        <taxon>Sphaerularioidea</taxon>
        <taxon>Anguinidae</taxon>
        <taxon>Anguininae</taxon>
        <taxon>Ditylenchus</taxon>
    </lineage>
</organism>
<evidence type="ECO:0000256" key="3">
    <source>
        <dbReference type="ARBA" id="ARBA00022741"/>
    </source>
</evidence>
<reference evidence="10" key="1">
    <citation type="submission" date="2022-11" db="UniProtKB">
        <authorList>
            <consortium name="WormBaseParasite"/>
        </authorList>
    </citation>
    <scope>IDENTIFICATION</scope>
</reference>
<dbReference type="WBParaSite" id="jg4625">
    <property type="protein sequence ID" value="jg4625"/>
    <property type="gene ID" value="jg4625"/>
</dbReference>
<name>A0A915EF09_9BILA</name>
<dbReference type="Pfam" id="PF00069">
    <property type="entry name" value="Pkinase"/>
    <property type="match status" value="1"/>
</dbReference>
<keyword evidence="5 6" id="KW-0067">ATP-binding</keyword>
<dbReference type="GO" id="GO:0005524">
    <property type="term" value="F:ATP binding"/>
    <property type="evidence" value="ECO:0007669"/>
    <property type="project" value="UniProtKB-UniRule"/>
</dbReference>
<feature type="binding site" evidence="6">
    <location>
        <position position="185"/>
    </location>
    <ligand>
        <name>ATP</name>
        <dbReference type="ChEBI" id="CHEBI:30616"/>
    </ligand>
</feature>
<protein>
    <submittedName>
        <fullName evidence="10">Protein kinase domain-containing protein</fullName>
    </submittedName>
</protein>
<proteinExistence type="predicted"/>
<keyword evidence="2" id="KW-0808">Transferase</keyword>
<evidence type="ECO:0000256" key="7">
    <source>
        <dbReference type="SAM" id="MobiDB-lite"/>
    </source>
</evidence>
<feature type="domain" description="Protein kinase" evidence="8">
    <location>
        <begin position="155"/>
        <end position="280"/>
    </location>
</feature>
<feature type="region of interest" description="Disordered" evidence="7">
    <location>
        <begin position="124"/>
        <end position="144"/>
    </location>
</feature>
<evidence type="ECO:0000256" key="6">
    <source>
        <dbReference type="PROSITE-ProRule" id="PRU10141"/>
    </source>
</evidence>
<accession>A0A915EF09</accession>
<keyword evidence="9" id="KW-1185">Reference proteome</keyword>
<keyword evidence="3 6" id="KW-0547">Nucleotide-binding</keyword>
<dbReference type="GO" id="GO:0004674">
    <property type="term" value="F:protein serine/threonine kinase activity"/>
    <property type="evidence" value="ECO:0007669"/>
    <property type="project" value="UniProtKB-KW"/>
</dbReference>
<feature type="region of interest" description="Disordered" evidence="7">
    <location>
        <begin position="51"/>
        <end position="76"/>
    </location>
</feature>
<evidence type="ECO:0000259" key="8">
    <source>
        <dbReference type="PROSITE" id="PS50011"/>
    </source>
</evidence>
<dbReference type="PROSITE" id="PS00107">
    <property type="entry name" value="PROTEIN_KINASE_ATP"/>
    <property type="match status" value="1"/>
</dbReference>
<dbReference type="InterPro" id="IPR000719">
    <property type="entry name" value="Prot_kinase_dom"/>
</dbReference>
<sequence length="280" mass="31910">MTSNLFLIGPEFIITTSRPPPPFNLDLKQQQEAKAGPATYPFGVAHEDCSQFNNQSFGNSSNGHHPHQQQQYSSSVAVHTTCNIDNQQFNHQQYHQQQQQIHNNQFLINGSNNNQATSQMPLFKRKEASNSSSAEQRRANSAGVDASGMNIRDRYEFRDVLGTGAFSKVFLADCRFDPGSMVAIKCIDKKALKGKEESLENEIKVLRKLRHNNIVQLFDTYDEKSHVYLVMELVTGGELFDRIVAKGSYTERDASNLIRQRHTNFLFILYKLWMQLTFSI</sequence>
<evidence type="ECO:0000313" key="9">
    <source>
        <dbReference type="Proteomes" id="UP000887574"/>
    </source>
</evidence>
<dbReference type="AlphaFoldDB" id="A0A915EF09"/>
<dbReference type="SMART" id="SM00220">
    <property type="entry name" value="S_TKc"/>
    <property type="match status" value="1"/>
</dbReference>
<dbReference type="InterPro" id="IPR011009">
    <property type="entry name" value="Kinase-like_dom_sf"/>
</dbReference>
<keyword evidence="1" id="KW-0723">Serine/threonine-protein kinase</keyword>
<dbReference type="FunFam" id="3.30.200.20:FF:000315">
    <property type="entry name" value="Calcium-dependent protein kinase 3"/>
    <property type="match status" value="1"/>
</dbReference>
<dbReference type="PROSITE" id="PS50011">
    <property type="entry name" value="PROTEIN_KINASE_DOM"/>
    <property type="match status" value="1"/>
</dbReference>